<dbReference type="SUPFAM" id="SSF53756">
    <property type="entry name" value="UDP-Glycosyltransferase/glycogen phosphorylase"/>
    <property type="match status" value="1"/>
</dbReference>
<keyword evidence="2" id="KW-0808">Transferase</keyword>
<comment type="caution">
    <text evidence="3">The sequence shown here is derived from an EMBL/GenBank/DDBJ whole genome shotgun (WGS) entry which is preliminary data.</text>
</comment>
<sequence length="343" mass="36742">MEPFSEVRRIAVLRGGGLGDLLYAMPAMDALAAAYPEAELVLLGSAMHAELLRDRPGPVSRVVPLPRAPGFDGEGTVEEFAERAGRFDLGVQVHGGGRESNPLLLALHPTFTVGSRTEDAPGLTRSLPFRYHQHEVLRALEVACLAGAPPVRFEPRIPVTGEDLAEARAVLGPLTRPLLVLHPGATDPRRRWQPERFAAVAEQLSDVADAVVIGTADEIDLADAVVRAAPRTRSLAGALSLRGLVGVLSLAKVVVANDSGPRHLAQAVGTPTVSVFWIGNVLNSGPFGRLRHRVHISWTARCPVCGADCTRPDLHRCAHDVTHVGDISVDDVQADVRDLLERD</sequence>
<organism evidence="3 4">
    <name type="scientific">Actinokineospora soli</name>
    <dbReference type="NCBI Taxonomy" id="1048753"/>
    <lineage>
        <taxon>Bacteria</taxon>
        <taxon>Bacillati</taxon>
        <taxon>Actinomycetota</taxon>
        <taxon>Actinomycetes</taxon>
        <taxon>Pseudonocardiales</taxon>
        <taxon>Pseudonocardiaceae</taxon>
        <taxon>Actinokineospora</taxon>
    </lineage>
</organism>
<gene>
    <name evidence="3" type="ORF">ACFQV2_16625</name>
</gene>
<proteinExistence type="predicted"/>
<dbReference type="Pfam" id="PF01075">
    <property type="entry name" value="Glyco_transf_9"/>
    <property type="match status" value="1"/>
</dbReference>
<dbReference type="Proteomes" id="UP001596512">
    <property type="component" value="Unassembled WGS sequence"/>
</dbReference>
<dbReference type="EMBL" id="JBHTEY010000004">
    <property type="protein sequence ID" value="MFC7614897.1"/>
    <property type="molecule type" value="Genomic_DNA"/>
</dbReference>
<keyword evidence="1" id="KW-0328">Glycosyltransferase</keyword>
<evidence type="ECO:0000256" key="2">
    <source>
        <dbReference type="ARBA" id="ARBA00022679"/>
    </source>
</evidence>
<evidence type="ECO:0000256" key="1">
    <source>
        <dbReference type="ARBA" id="ARBA00022676"/>
    </source>
</evidence>
<keyword evidence="4" id="KW-1185">Reference proteome</keyword>
<dbReference type="PANTHER" id="PTHR30160:SF1">
    <property type="entry name" value="LIPOPOLYSACCHARIDE 1,2-N-ACETYLGLUCOSAMINETRANSFERASE-RELATED"/>
    <property type="match status" value="1"/>
</dbReference>
<dbReference type="InterPro" id="IPR002201">
    <property type="entry name" value="Glyco_trans_9"/>
</dbReference>
<reference evidence="4" key="1">
    <citation type="journal article" date="2019" name="Int. J. Syst. Evol. Microbiol.">
        <title>The Global Catalogue of Microorganisms (GCM) 10K type strain sequencing project: providing services to taxonomists for standard genome sequencing and annotation.</title>
        <authorList>
            <consortium name="The Broad Institute Genomics Platform"/>
            <consortium name="The Broad Institute Genome Sequencing Center for Infectious Disease"/>
            <person name="Wu L."/>
            <person name="Ma J."/>
        </authorList>
    </citation>
    <scope>NUCLEOTIDE SEQUENCE [LARGE SCALE GENOMIC DNA]</scope>
    <source>
        <strain evidence="4">JCM 17695</strain>
    </source>
</reference>
<dbReference type="CDD" id="cd03789">
    <property type="entry name" value="GT9_LPS_heptosyltransferase"/>
    <property type="match status" value="1"/>
</dbReference>
<accession>A0ABW2TPN5</accession>
<evidence type="ECO:0000313" key="4">
    <source>
        <dbReference type="Proteomes" id="UP001596512"/>
    </source>
</evidence>
<dbReference type="PANTHER" id="PTHR30160">
    <property type="entry name" value="TETRAACYLDISACCHARIDE 4'-KINASE-RELATED"/>
    <property type="match status" value="1"/>
</dbReference>
<dbReference type="InterPro" id="IPR051199">
    <property type="entry name" value="LPS_LOS_Heptosyltrfase"/>
</dbReference>
<evidence type="ECO:0000313" key="3">
    <source>
        <dbReference type="EMBL" id="MFC7614897.1"/>
    </source>
</evidence>
<protein>
    <submittedName>
        <fullName evidence="3">Glycosyltransferase family 9 protein</fullName>
    </submittedName>
</protein>
<name>A0ABW2TPN5_9PSEU</name>
<dbReference type="Gene3D" id="3.40.50.2000">
    <property type="entry name" value="Glycogen Phosphorylase B"/>
    <property type="match status" value="2"/>
</dbReference>